<dbReference type="AlphaFoldDB" id="A0A366DVT1"/>
<dbReference type="EMBL" id="QNRE01000002">
    <property type="protein sequence ID" value="RBO94025.1"/>
    <property type="molecule type" value="Genomic_DNA"/>
</dbReference>
<name>A0A366DVT1_9NOCA</name>
<sequence length="90" mass="9147">MIEGCDSRSFASDTHRGKKENTVKSSPGISRIVAVCAVTAALFGGVAAPASAAPTDSGSSSASATYPREALEALVCLLTGRFLGSSYPYC</sequence>
<organism evidence="2 3">
    <name type="scientific">Nocardia puris</name>
    <dbReference type="NCBI Taxonomy" id="208602"/>
    <lineage>
        <taxon>Bacteria</taxon>
        <taxon>Bacillati</taxon>
        <taxon>Actinomycetota</taxon>
        <taxon>Actinomycetes</taxon>
        <taxon>Mycobacteriales</taxon>
        <taxon>Nocardiaceae</taxon>
        <taxon>Nocardia</taxon>
    </lineage>
</organism>
<comment type="caution">
    <text evidence="2">The sequence shown here is derived from an EMBL/GenBank/DDBJ whole genome shotgun (WGS) entry which is preliminary data.</text>
</comment>
<dbReference type="Proteomes" id="UP000252586">
    <property type="component" value="Unassembled WGS sequence"/>
</dbReference>
<protein>
    <submittedName>
        <fullName evidence="2">Uncharacterized protein</fullName>
    </submittedName>
</protein>
<accession>A0A366DVT1</accession>
<evidence type="ECO:0000313" key="3">
    <source>
        <dbReference type="Proteomes" id="UP000252586"/>
    </source>
</evidence>
<proteinExistence type="predicted"/>
<feature type="compositionally biased region" description="Basic and acidic residues" evidence="1">
    <location>
        <begin position="13"/>
        <end position="22"/>
    </location>
</feature>
<evidence type="ECO:0000313" key="2">
    <source>
        <dbReference type="EMBL" id="RBO94025.1"/>
    </source>
</evidence>
<evidence type="ECO:0000256" key="1">
    <source>
        <dbReference type="SAM" id="MobiDB-lite"/>
    </source>
</evidence>
<feature type="region of interest" description="Disordered" evidence="1">
    <location>
        <begin position="1"/>
        <end position="25"/>
    </location>
</feature>
<keyword evidence="3" id="KW-1185">Reference proteome</keyword>
<gene>
    <name evidence="2" type="ORF">DFR74_102445</name>
</gene>
<reference evidence="2 3" key="1">
    <citation type="submission" date="2018-06" db="EMBL/GenBank/DDBJ databases">
        <title>Genomic Encyclopedia of Type Strains, Phase IV (KMG-IV): sequencing the most valuable type-strain genomes for metagenomic binning, comparative biology and taxonomic classification.</title>
        <authorList>
            <person name="Goeker M."/>
        </authorList>
    </citation>
    <scope>NUCLEOTIDE SEQUENCE [LARGE SCALE GENOMIC DNA]</scope>
    <source>
        <strain evidence="2 3">DSM 44599</strain>
    </source>
</reference>